<feature type="transmembrane region" description="Helical" evidence="7">
    <location>
        <begin position="21"/>
        <end position="40"/>
    </location>
</feature>
<dbReference type="PROSITE" id="PS50850">
    <property type="entry name" value="MFS"/>
    <property type="match status" value="1"/>
</dbReference>
<name>A0ABR7UEU7_9BRAD</name>
<evidence type="ECO:0000256" key="5">
    <source>
        <dbReference type="ARBA" id="ARBA00022989"/>
    </source>
</evidence>
<organism evidence="9 10">
    <name type="scientific">Bradyrhizobium campsiandrae</name>
    <dbReference type="NCBI Taxonomy" id="1729892"/>
    <lineage>
        <taxon>Bacteria</taxon>
        <taxon>Pseudomonadati</taxon>
        <taxon>Pseudomonadota</taxon>
        <taxon>Alphaproteobacteria</taxon>
        <taxon>Hyphomicrobiales</taxon>
        <taxon>Nitrobacteraceae</taxon>
        <taxon>Bradyrhizobium</taxon>
    </lineage>
</organism>
<feature type="transmembrane region" description="Helical" evidence="7">
    <location>
        <begin position="118"/>
        <end position="140"/>
    </location>
</feature>
<keyword evidence="5 7" id="KW-1133">Transmembrane helix</keyword>
<dbReference type="InterPro" id="IPR011701">
    <property type="entry name" value="MFS"/>
</dbReference>
<feature type="transmembrane region" description="Helical" evidence="7">
    <location>
        <begin position="93"/>
        <end position="112"/>
    </location>
</feature>
<keyword evidence="4 7" id="KW-0812">Transmembrane</keyword>
<evidence type="ECO:0000256" key="1">
    <source>
        <dbReference type="ARBA" id="ARBA00004651"/>
    </source>
</evidence>
<evidence type="ECO:0000313" key="9">
    <source>
        <dbReference type="EMBL" id="MBC9982480.1"/>
    </source>
</evidence>
<gene>
    <name evidence="9" type="ORF">HA482_30175</name>
</gene>
<feature type="transmembrane region" description="Helical" evidence="7">
    <location>
        <begin position="265"/>
        <end position="282"/>
    </location>
</feature>
<protein>
    <submittedName>
        <fullName evidence="9">MFS transporter</fullName>
    </submittedName>
</protein>
<dbReference type="InterPro" id="IPR050171">
    <property type="entry name" value="MFS_Transporters"/>
</dbReference>
<feature type="transmembrane region" description="Helical" evidence="7">
    <location>
        <begin position="314"/>
        <end position="342"/>
    </location>
</feature>
<keyword evidence="2" id="KW-0813">Transport</keyword>
<dbReference type="SUPFAM" id="SSF103473">
    <property type="entry name" value="MFS general substrate transporter"/>
    <property type="match status" value="1"/>
</dbReference>
<feature type="transmembrane region" description="Helical" evidence="7">
    <location>
        <begin position="223"/>
        <end position="245"/>
    </location>
</feature>
<keyword evidence="3" id="KW-1003">Cell membrane</keyword>
<dbReference type="PROSITE" id="PS00216">
    <property type="entry name" value="SUGAR_TRANSPORT_1"/>
    <property type="match status" value="1"/>
</dbReference>
<feature type="transmembrane region" description="Helical" evidence="7">
    <location>
        <begin position="160"/>
        <end position="179"/>
    </location>
</feature>
<feature type="transmembrane region" description="Helical" evidence="7">
    <location>
        <begin position="185"/>
        <end position="202"/>
    </location>
</feature>
<dbReference type="RefSeq" id="WP_188105557.1">
    <property type="nucleotide sequence ID" value="NZ_JAANIH010000049.1"/>
</dbReference>
<sequence>MGERHVGLRSSDGRRSLPKMVLGRRASFWVSLAVSMHTLWTSAAPALSYRLYAEEWQLSPLQTTGVFAIYPLFVVGTLILLGDLSDHVGRRWTMLTALVFSLIGALTLAWAINVEWLLVARAAMGVGVGLASGASTAAILEFSSTGDPERAASATNLAQALGFATALLLGGALIQYAPYPLRLDFLALAVVIAALILAVWFLPRHVANRKPWAPRLPHVPTAIRRAFGVASLGAATAFATGAILLSLGGQVAHDLVGSANELTNGIILASFAIVSAMATIVARQLRPRAAFFFGSIATVIAMLLLWLATEARSLPALLVSTSSAGISYAFLFLGALTLLNAVAPVDSRGGVLSAFYLVGYLCMGFCALALGVVARAWGLPTAVAAAAIVLASLGGATFLFAAMRFSRMEK</sequence>
<dbReference type="EMBL" id="JAATTO010000051">
    <property type="protein sequence ID" value="MBC9982480.1"/>
    <property type="molecule type" value="Genomic_DNA"/>
</dbReference>
<dbReference type="Proteomes" id="UP000639516">
    <property type="component" value="Unassembled WGS sequence"/>
</dbReference>
<dbReference type="InterPro" id="IPR036259">
    <property type="entry name" value="MFS_trans_sf"/>
</dbReference>
<evidence type="ECO:0000313" key="10">
    <source>
        <dbReference type="Proteomes" id="UP000639516"/>
    </source>
</evidence>
<evidence type="ECO:0000256" key="7">
    <source>
        <dbReference type="SAM" id="Phobius"/>
    </source>
</evidence>
<evidence type="ECO:0000256" key="6">
    <source>
        <dbReference type="ARBA" id="ARBA00023136"/>
    </source>
</evidence>
<dbReference type="Pfam" id="PF07690">
    <property type="entry name" value="MFS_1"/>
    <property type="match status" value="1"/>
</dbReference>
<accession>A0ABR7UEU7</accession>
<evidence type="ECO:0000259" key="8">
    <source>
        <dbReference type="PROSITE" id="PS50850"/>
    </source>
</evidence>
<evidence type="ECO:0000256" key="3">
    <source>
        <dbReference type="ARBA" id="ARBA00022475"/>
    </source>
</evidence>
<dbReference type="Gene3D" id="1.20.1250.20">
    <property type="entry name" value="MFS general substrate transporter like domains"/>
    <property type="match status" value="1"/>
</dbReference>
<comment type="subcellular location">
    <subcellularLocation>
        <location evidence="1">Cell membrane</location>
        <topology evidence="1">Multi-pass membrane protein</topology>
    </subcellularLocation>
</comment>
<feature type="transmembrane region" description="Helical" evidence="7">
    <location>
        <begin position="354"/>
        <end position="377"/>
    </location>
</feature>
<evidence type="ECO:0000256" key="2">
    <source>
        <dbReference type="ARBA" id="ARBA00022448"/>
    </source>
</evidence>
<dbReference type="PANTHER" id="PTHR23517">
    <property type="entry name" value="RESISTANCE PROTEIN MDTM, PUTATIVE-RELATED-RELATED"/>
    <property type="match status" value="1"/>
</dbReference>
<feature type="transmembrane region" description="Helical" evidence="7">
    <location>
        <begin position="60"/>
        <end position="81"/>
    </location>
</feature>
<keyword evidence="6 7" id="KW-0472">Membrane</keyword>
<evidence type="ECO:0000256" key="4">
    <source>
        <dbReference type="ARBA" id="ARBA00022692"/>
    </source>
</evidence>
<comment type="caution">
    <text evidence="9">The sequence shown here is derived from an EMBL/GenBank/DDBJ whole genome shotgun (WGS) entry which is preliminary data.</text>
</comment>
<feature type="domain" description="Major facilitator superfamily (MFS) profile" evidence="8">
    <location>
        <begin position="26"/>
        <end position="404"/>
    </location>
</feature>
<reference evidence="9 10" key="1">
    <citation type="journal article" date="2020" name="Arch. Microbiol.">
        <title>Bradyrhizobium campsiandrae sp. nov., a nitrogen-fixing bacterial strain isolated from a native leguminous tree from the Amazon adapted to flooded conditions.</title>
        <authorList>
            <person name="Cabral Michel D."/>
            <person name="Martins da Costa E."/>
            <person name="Azarias Guimaraes A."/>
            <person name="Soares de Carvalho T."/>
            <person name="Santos de Castro Caputo P."/>
            <person name="Willems A."/>
            <person name="de Souza Moreira F.M."/>
        </authorList>
    </citation>
    <scope>NUCLEOTIDE SEQUENCE [LARGE SCALE GENOMIC DNA]</scope>
    <source>
        <strain evidence="10">INPA 384B</strain>
    </source>
</reference>
<dbReference type="InterPro" id="IPR020846">
    <property type="entry name" value="MFS_dom"/>
</dbReference>
<feature type="transmembrane region" description="Helical" evidence="7">
    <location>
        <begin position="383"/>
        <end position="403"/>
    </location>
</feature>
<keyword evidence="10" id="KW-1185">Reference proteome</keyword>
<proteinExistence type="predicted"/>
<dbReference type="InterPro" id="IPR005829">
    <property type="entry name" value="Sugar_transporter_CS"/>
</dbReference>
<feature type="transmembrane region" description="Helical" evidence="7">
    <location>
        <begin position="289"/>
        <end position="308"/>
    </location>
</feature>